<gene>
    <name evidence="2" type="primary">LOC107073287</name>
</gene>
<proteinExistence type="predicted"/>
<dbReference type="RefSeq" id="XP_015189362.1">
    <property type="nucleotide sequence ID" value="XM_015333876.1"/>
</dbReference>
<reference evidence="2" key="1">
    <citation type="submission" date="2025-08" db="UniProtKB">
        <authorList>
            <consortium name="RefSeq"/>
        </authorList>
    </citation>
    <scope>IDENTIFICATION</scope>
    <source>
        <tissue evidence="2">Whole body</tissue>
    </source>
</reference>
<dbReference type="GeneID" id="107073287"/>
<protein>
    <submittedName>
        <fullName evidence="2">Protein toll-like</fullName>
    </submittedName>
</protein>
<dbReference type="InterPro" id="IPR032675">
    <property type="entry name" value="LRR_dom_sf"/>
</dbReference>
<dbReference type="Proteomes" id="UP000694924">
    <property type="component" value="Unplaced"/>
</dbReference>
<keyword evidence="1" id="KW-1185">Reference proteome</keyword>
<name>A0ABM1JA74_POLDO</name>
<organism evidence="1 2">
    <name type="scientific">Polistes dominula</name>
    <name type="common">European paper wasp</name>
    <name type="synonym">Vespa dominula</name>
    <dbReference type="NCBI Taxonomy" id="743375"/>
    <lineage>
        <taxon>Eukaryota</taxon>
        <taxon>Metazoa</taxon>
        <taxon>Ecdysozoa</taxon>
        <taxon>Arthropoda</taxon>
        <taxon>Hexapoda</taxon>
        <taxon>Insecta</taxon>
        <taxon>Pterygota</taxon>
        <taxon>Neoptera</taxon>
        <taxon>Endopterygota</taxon>
        <taxon>Hymenoptera</taxon>
        <taxon>Apocrita</taxon>
        <taxon>Aculeata</taxon>
        <taxon>Vespoidea</taxon>
        <taxon>Vespidae</taxon>
        <taxon>Polistinae</taxon>
        <taxon>Polistini</taxon>
        <taxon>Polistes</taxon>
    </lineage>
</organism>
<accession>A0ABM1JA74</accession>
<dbReference type="Gene3D" id="3.80.10.10">
    <property type="entry name" value="Ribonuclease Inhibitor"/>
    <property type="match status" value="2"/>
</dbReference>
<dbReference type="SUPFAM" id="SSF52058">
    <property type="entry name" value="L domain-like"/>
    <property type="match status" value="1"/>
</dbReference>
<evidence type="ECO:0000313" key="2">
    <source>
        <dbReference type="RefSeq" id="XP_015189362.1"/>
    </source>
</evidence>
<sequence>MPDNILVDLRFNKIERIWLNDIEDLSVHCNERRYVDIRIEKNPLICNCYLYDLLRYLKDDLSFNVYNFVDINLEYVKCKYPNETDCTEIKELDFRTYVCPEEEYFNIKKCPNSCNCNIRLYDGTRILDCSDRLKSEFKIQKTEINYAGKNPLIANFTYNFLTEIPSLEALQTINVTDLLLSHNWITHVNVERIPETVTILHLDNNYIYTVDGNLINFLTLNPLKEFTLHGNLMECDCSLAPFLTFVKLQRHYYKDLNNVKCKESRLHVYKLSMEYICPLTLDY</sequence>
<evidence type="ECO:0000313" key="1">
    <source>
        <dbReference type="Proteomes" id="UP000694924"/>
    </source>
</evidence>